<gene>
    <name evidence="2" type="ORF">ADUPG1_007346</name>
</gene>
<reference evidence="2" key="1">
    <citation type="submission" date="2022-03" db="EMBL/GenBank/DDBJ databases">
        <title>Draft genome sequence of Aduncisulcus paluster, a free-living microaerophilic Fornicata.</title>
        <authorList>
            <person name="Yuyama I."/>
            <person name="Kume K."/>
            <person name="Tamura T."/>
            <person name="Inagaki Y."/>
            <person name="Hashimoto T."/>
        </authorList>
    </citation>
    <scope>NUCLEOTIDE SEQUENCE</scope>
    <source>
        <strain evidence="2">NY0171</strain>
    </source>
</reference>
<name>A0ABQ5KNA6_9EUKA</name>
<feature type="compositionally biased region" description="Pro residues" evidence="1">
    <location>
        <begin position="86"/>
        <end position="99"/>
    </location>
</feature>
<accession>A0ABQ5KNA6</accession>
<organism evidence="2 3">
    <name type="scientific">Aduncisulcus paluster</name>
    <dbReference type="NCBI Taxonomy" id="2918883"/>
    <lineage>
        <taxon>Eukaryota</taxon>
        <taxon>Metamonada</taxon>
        <taxon>Carpediemonas-like organisms</taxon>
        <taxon>Aduncisulcus</taxon>
    </lineage>
</organism>
<comment type="caution">
    <text evidence="2">The sequence shown here is derived from an EMBL/GenBank/DDBJ whole genome shotgun (WGS) entry which is preliminary data.</text>
</comment>
<feature type="region of interest" description="Disordered" evidence="1">
    <location>
        <begin position="81"/>
        <end position="103"/>
    </location>
</feature>
<evidence type="ECO:0000256" key="1">
    <source>
        <dbReference type="SAM" id="MobiDB-lite"/>
    </source>
</evidence>
<protein>
    <submittedName>
        <fullName evidence="2">Uncharacterized protein</fullName>
    </submittedName>
</protein>
<proteinExistence type="predicted"/>
<evidence type="ECO:0000313" key="3">
    <source>
        <dbReference type="Proteomes" id="UP001057375"/>
    </source>
</evidence>
<keyword evidence="3" id="KW-1185">Reference proteome</keyword>
<dbReference type="EMBL" id="BQXS01010254">
    <property type="protein sequence ID" value="GKT33436.1"/>
    <property type="molecule type" value="Genomic_DNA"/>
</dbReference>
<dbReference type="Proteomes" id="UP001057375">
    <property type="component" value="Unassembled WGS sequence"/>
</dbReference>
<evidence type="ECO:0000313" key="2">
    <source>
        <dbReference type="EMBL" id="GKT33436.1"/>
    </source>
</evidence>
<feature type="non-terminal residue" evidence="2">
    <location>
        <position position="1"/>
    </location>
</feature>
<sequence length="131" mass="14425">HKLSPQKAVTGSGRLTVSVIQSVLRGLEDAFRRPIPRGRGKPYPRTRVHYLECLSARICQLWPMMMRRLEDMTTVAPTQVTSELPPTAPLDVPVPPIPPSNSASASFTMTPLPPFDPQVPPTLIPIAIPRN</sequence>